<protein>
    <submittedName>
        <fullName evidence="2">Uncharacterized protein</fullName>
    </submittedName>
</protein>
<dbReference type="AlphaFoldDB" id="A0A2P4ZGG3"/>
<accession>A0A2P4ZGG3</accession>
<evidence type="ECO:0000256" key="1">
    <source>
        <dbReference type="SAM" id="MobiDB-lite"/>
    </source>
</evidence>
<proteinExistence type="predicted"/>
<dbReference type="STRING" id="398673.A0A2P4ZGG3"/>
<dbReference type="EMBL" id="JPDN02000030">
    <property type="protein sequence ID" value="PON23371.1"/>
    <property type="molecule type" value="Genomic_DNA"/>
</dbReference>
<keyword evidence="3" id="KW-1185">Reference proteome</keyword>
<dbReference type="RefSeq" id="XP_018661413.1">
    <property type="nucleotide sequence ID" value="XM_018805242.1"/>
</dbReference>
<feature type="region of interest" description="Disordered" evidence="1">
    <location>
        <begin position="257"/>
        <end position="278"/>
    </location>
</feature>
<feature type="compositionally biased region" description="Basic and acidic residues" evidence="1">
    <location>
        <begin position="268"/>
        <end position="277"/>
    </location>
</feature>
<name>A0A2P4ZGG3_9HYPO</name>
<sequence>MQLEDFVPELLARILQVLDHPRDLLSLIRASPHCFRVYAESPAIILSPILKNAILPDALHHALACVHLPSISSQTVPVAFLRDYFQYEPLAFPTDKTALTALCGLCLRTSHFVDDFSSRAMRALNLNSDAGQATASALSSTERARFQRAFFRYELYCRVFPVDHHARSRSLVPADEQFTEFIARMAPWEVEEVSCVHHYFTVLIGRFLDDLEDQFVEAVRTAPGFRHPILTDFLTDSPTPEPAKRRKIRRTTASGLKHDSFIPSSEPTQKDMDDRQSPADNANVVFVSNFDLYGLDLFSSDGRFRSPKYVSYVASLGSTLMYRLALGDKGQRRRIIQENTPVWRDFLPEALEHAPGTGPKTTMPDGIDDNHLSHPNLGYYRFKRSEEEIYFGILNASILSRPLRERAFVFWDADRILCPVVSDQLQKARRMDPERVHLQFDRYEGKSAEERLKGVRIPRVQMDRIVEEFGSLFESWRSIHHQLQAKMKRTGSGGTTRFALISKKPQQGLLYKPAQLQFDETLNGHRAVAHKWIGI</sequence>
<comment type="caution">
    <text evidence="2">The sequence shown here is derived from an EMBL/GenBank/DDBJ whole genome shotgun (WGS) entry which is preliminary data.</text>
</comment>
<reference evidence="2 3" key="1">
    <citation type="journal article" date="2016" name="Genome Announc.">
        <title>Draft Whole-Genome Sequence of Trichoderma gamsii T6085, a Promising Biocontrol Agent of Fusarium Head Blight on Wheat.</title>
        <authorList>
            <person name="Baroncelli R."/>
            <person name="Zapparata A."/>
            <person name="Piaggeschi G."/>
            <person name="Sarrocco S."/>
            <person name="Vannacci G."/>
        </authorList>
    </citation>
    <scope>NUCLEOTIDE SEQUENCE [LARGE SCALE GENOMIC DNA]</scope>
    <source>
        <strain evidence="2 3">T6085</strain>
    </source>
</reference>
<evidence type="ECO:0000313" key="2">
    <source>
        <dbReference type="EMBL" id="PON23371.1"/>
    </source>
</evidence>
<dbReference type="Proteomes" id="UP000054821">
    <property type="component" value="Unassembled WGS sequence"/>
</dbReference>
<evidence type="ECO:0000313" key="3">
    <source>
        <dbReference type="Proteomes" id="UP000054821"/>
    </source>
</evidence>
<organism evidence="2 3">
    <name type="scientific">Trichoderma gamsii</name>
    <dbReference type="NCBI Taxonomy" id="398673"/>
    <lineage>
        <taxon>Eukaryota</taxon>
        <taxon>Fungi</taxon>
        <taxon>Dikarya</taxon>
        <taxon>Ascomycota</taxon>
        <taxon>Pezizomycotina</taxon>
        <taxon>Sordariomycetes</taxon>
        <taxon>Hypocreomycetidae</taxon>
        <taxon>Hypocreales</taxon>
        <taxon>Hypocreaceae</taxon>
        <taxon>Trichoderma</taxon>
    </lineage>
</organism>
<dbReference type="GeneID" id="29985325"/>
<gene>
    <name evidence="2" type="ORF">TGAM01_v207898</name>
</gene>